<keyword evidence="4 15" id="KW-0349">Heme</keyword>
<evidence type="ECO:0000256" key="6">
    <source>
        <dbReference type="ARBA" id="ARBA00022692"/>
    </source>
</evidence>
<dbReference type="RefSeq" id="WP_167940851.1">
    <property type="nucleotide sequence ID" value="NZ_JAATJA010000001.1"/>
</dbReference>
<dbReference type="InterPro" id="IPR009056">
    <property type="entry name" value="Cyt_c-like_dom"/>
</dbReference>
<dbReference type="GO" id="GO:0004129">
    <property type="term" value="F:cytochrome-c oxidase activity"/>
    <property type="evidence" value="ECO:0007669"/>
    <property type="project" value="UniProtKB-EC"/>
</dbReference>
<keyword evidence="23" id="KW-1185">Reference proteome</keyword>
<sequence length="404" mass="44970">MNSVVNAVAKVDQAFLFILAVSVGILLLVTGLMLWFVYRYHHSRHPRAEEVRESVWMEVAWTIIPTILAMGMFWFGWDSFRALQSAPQSALQVRVEGRMWSWAFIYPNGRRSGMLYVPQGTPVRLSMTSLDVLHSFYVPAFRIKRDTVPGMATYAWFMPEREGDYDILCAEYCGLKHANMLGTVRVVAREAFDEWYAGTGARGTARGEELLAQYGCTACHSLDGTDGVGPTLRDVFGMTRVLVMPDGSEREVRVDGDYLRRAILDPGAELLKGYQPVMPPYEGVIPDEDLRDLIGWISSRSEGVDAGREVAEAQGCLGCHSTDGSEVAGPSFKGLFGRRGMVERAGRREEVTVDEAYLREAIVEPQAAVPEGYQPIMPAYTELSAEDMDSLLRWLTSLGKRDGG</sequence>
<evidence type="ECO:0000256" key="7">
    <source>
        <dbReference type="ARBA" id="ARBA00022723"/>
    </source>
</evidence>
<dbReference type="InterPro" id="IPR001505">
    <property type="entry name" value="Copper_CuA"/>
</dbReference>
<evidence type="ECO:0000256" key="8">
    <source>
        <dbReference type="ARBA" id="ARBA00022967"/>
    </source>
</evidence>
<evidence type="ECO:0000259" key="20">
    <source>
        <dbReference type="PROSITE" id="PS50999"/>
    </source>
</evidence>
<feature type="domain" description="Cytochrome oxidase subunit II transmembrane region profile" evidence="20">
    <location>
        <begin position="1"/>
        <end position="87"/>
    </location>
</feature>
<evidence type="ECO:0000256" key="4">
    <source>
        <dbReference type="ARBA" id="ARBA00022617"/>
    </source>
</evidence>
<accession>A0A846QMY7</accession>
<dbReference type="EC" id="7.1.1.9" evidence="17"/>
<keyword evidence="9 16" id="KW-0249">Electron transport</keyword>
<evidence type="ECO:0000256" key="5">
    <source>
        <dbReference type="ARBA" id="ARBA00022660"/>
    </source>
</evidence>
<dbReference type="CDD" id="cd13915">
    <property type="entry name" value="CuRO_HCO_II_like_2"/>
    <property type="match status" value="1"/>
</dbReference>
<evidence type="ECO:0000313" key="23">
    <source>
        <dbReference type="Proteomes" id="UP000580856"/>
    </source>
</evidence>
<dbReference type="PROSITE" id="PS50999">
    <property type="entry name" value="COX2_TM"/>
    <property type="match status" value="1"/>
</dbReference>
<dbReference type="GO" id="GO:0042773">
    <property type="term" value="P:ATP synthesis coupled electron transport"/>
    <property type="evidence" value="ECO:0007669"/>
    <property type="project" value="TreeGrafter"/>
</dbReference>
<dbReference type="SUPFAM" id="SSF49503">
    <property type="entry name" value="Cupredoxins"/>
    <property type="match status" value="1"/>
</dbReference>
<dbReference type="InterPro" id="IPR036909">
    <property type="entry name" value="Cyt_c-like_dom_sf"/>
</dbReference>
<dbReference type="PROSITE" id="PS50857">
    <property type="entry name" value="COX2_CUA"/>
    <property type="match status" value="1"/>
</dbReference>
<evidence type="ECO:0000259" key="19">
    <source>
        <dbReference type="PROSITE" id="PS50857"/>
    </source>
</evidence>
<evidence type="ECO:0000256" key="12">
    <source>
        <dbReference type="ARBA" id="ARBA00023008"/>
    </source>
</evidence>
<evidence type="ECO:0000256" key="2">
    <source>
        <dbReference type="ARBA" id="ARBA00007866"/>
    </source>
</evidence>
<evidence type="ECO:0000256" key="11">
    <source>
        <dbReference type="ARBA" id="ARBA00023004"/>
    </source>
</evidence>
<dbReference type="NCBIfam" id="TIGR02866">
    <property type="entry name" value="CoxB"/>
    <property type="match status" value="1"/>
</dbReference>
<keyword evidence="11 15" id="KW-0408">Iron</keyword>
<keyword evidence="8" id="KW-1278">Translocase</keyword>
<dbReference type="InterPro" id="IPR014222">
    <property type="entry name" value="Cyt_c_oxidase_su2"/>
</dbReference>
<evidence type="ECO:0000256" key="9">
    <source>
        <dbReference type="ARBA" id="ARBA00022982"/>
    </source>
</evidence>
<evidence type="ECO:0000256" key="10">
    <source>
        <dbReference type="ARBA" id="ARBA00022989"/>
    </source>
</evidence>
<dbReference type="GO" id="GO:0005507">
    <property type="term" value="F:copper ion binding"/>
    <property type="evidence" value="ECO:0007669"/>
    <property type="project" value="InterPro"/>
</dbReference>
<feature type="domain" description="Cytochrome oxidase subunit II copper A binding" evidence="19">
    <location>
        <begin position="88"/>
        <end position="198"/>
    </location>
</feature>
<feature type="transmembrane region" description="Helical" evidence="18">
    <location>
        <begin position="59"/>
        <end position="77"/>
    </location>
</feature>
<dbReference type="InterPro" id="IPR036257">
    <property type="entry name" value="Cyt_c_oxidase_su2_TM_sf"/>
</dbReference>
<dbReference type="Pfam" id="PF00034">
    <property type="entry name" value="Cytochrom_C"/>
    <property type="match status" value="1"/>
</dbReference>
<protein>
    <recommendedName>
        <fullName evidence="17">Cytochrome c oxidase subunit 2</fullName>
        <ecNumber evidence="17">7.1.1.9</ecNumber>
    </recommendedName>
</protein>
<evidence type="ECO:0000256" key="13">
    <source>
        <dbReference type="ARBA" id="ARBA00023136"/>
    </source>
</evidence>
<dbReference type="SUPFAM" id="SSF46626">
    <property type="entry name" value="Cytochrome c"/>
    <property type="match status" value="2"/>
</dbReference>
<dbReference type="InterPro" id="IPR008972">
    <property type="entry name" value="Cupredoxin"/>
</dbReference>
<dbReference type="InterPro" id="IPR002429">
    <property type="entry name" value="CcO_II-like_C"/>
</dbReference>
<dbReference type="Pfam" id="PF13442">
    <property type="entry name" value="Cytochrome_CBB3"/>
    <property type="match status" value="1"/>
</dbReference>
<dbReference type="GO" id="GO:0005886">
    <property type="term" value="C:plasma membrane"/>
    <property type="evidence" value="ECO:0007669"/>
    <property type="project" value="UniProtKB-SubCell"/>
</dbReference>
<name>A0A846QMY7_9BACT</name>
<feature type="transmembrane region" description="Helical" evidence="18">
    <location>
        <begin position="14"/>
        <end position="38"/>
    </location>
</feature>
<evidence type="ECO:0000256" key="3">
    <source>
        <dbReference type="ARBA" id="ARBA00022448"/>
    </source>
</evidence>
<comment type="cofactor">
    <cofactor evidence="17">
        <name>Cu cation</name>
        <dbReference type="ChEBI" id="CHEBI:23378"/>
    </cofactor>
    <text evidence="17">Binds a copper A center.</text>
</comment>
<dbReference type="AlphaFoldDB" id="A0A846QMY7"/>
<dbReference type="GO" id="GO:0020037">
    <property type="term" value="F:heme binding"/>
    <property type="evidence" value="ECO:0007669"/>
    <property type="project" value="InterPro"/>
</dbReference>
<comment type="catalytic activity">
    <reaction evidence="17">
        <text>4 Fe(II)-[cytochrome c] + O2 + 8 H(+)(in) = 4 Fe(III)-[cytochrome c] + 2 H2O + 4 H(+)(out)</text>
        <dbReference type="Rhea" id="RHEA:11436"/>
        <dbReference type="Rhea" id="RHEA-COMP:10350"/>
        <dbReference type="Rhea" id="RHEA-COMP:14399"/>
        <dbReference type="ChEBI" id="CHEBI:15377"/>
        <dbReference type="ChEBI" id="CHEBI:15378"/>
        <dbReference type="ChEBI" id="CHEBI:15379"/>
        <dbReference type="ChEBI" id="CHEBI:29033"/>
        <dbReference type="ChEBI" id="CHEBI:29034"/>
        <dbReference type="EC" id="7.1.1.9"/>
    </reaction>
</comment>
<evidence type="ECO:0000256" key="1">
    <source>
        <dbReference type="ARBA" id="ARBA00004141"/>
    </source>
</evidence>
<feature type="domain" description="Cytochrome c" evidence="21">
    <location>
        <begin position="202"/>
        <end position="301"/>
    </location>
</feature>
<organism evidence="22 23">
    <name type="scientific">Desulfobaculum xiamenense</name>
    <dbReference type="NCBI Taxonomy" id="995050"/>
    <lineage>
        <taxon>Bacteria</taxon>
        <taxon>Pseudomonadati</taxon>
        <taxon>Thermodesulfobacteriota</taxon>
        <taxon>Desulfovibrionia</taxon>
        <taxon>Desulfovibrionales</taxon>
        <taxon>Desulfovibrionaceae</taxon>
        <taxon>Desulfobaculum</taxon>
    </lineage>
</organism>
<keyword evidence="13 18" id="KW-0472">Membrane</keyword>
<dbReference type="Pfam" id="PF02790">
    <property type="entry name" value="COX2_TM"/>
    <property type="match status" value="1"/>
</dbReference>
<dbReference type="Pfam" id="PF00116">
    <property type="entry name" value="COX2"/>
    <property type="match status" value="1"/>
</dbReference>
<evidence type="ECO:0000256" key="18">
    <source>
        <dbReference type="SAM" id="Phobius"/>
    </source>
</evidence>
<dbReference type="PROSITE" id="PS51007">
    <property type="entry name" value="CYTC"/>
    <property type="match status" value="2"/>
</dbReference>
<keyword evidence="12 17" id="KW-0186">Copper</keyword>
<dbReference type="Proteomes" id="UP000580856">
    <property type="component" value="Unassembled WGS sequence"/>
</dbReference>
<dbReference type="InterPro" id="IPR045187">
    <property type="entry name" value="CcO_II"/>
</dbReference>
<evidence type="ECO:0000259" key="21">
    <source>
        <dbReference type="PROSITE" id="PS51007"/>
    </source>
</evidence>
<evidence type="ECO:0000256" key="14">
    <source>
        <dbReference type="ARBA" id="ARBA00024688"/>
    </source>
</evidence>
<comment type="similarity">
    <text evidence="2 16">Belongs to the cytochrome c oxidase subunit 2 family.</text>
</comment>
<keyword evidence="22" id="KW-0560">Oxidoreductase</keyword>
<dbReference type="GO" id="GO:0016491">
    <property type="term" value="F:oxidoreductase activity"/>
    <property type="evidence" value="ECO:0007669"/>
    <property type="project" value="UniProtKB-KW"/>
</dbReference>
<dbReference type="EMBL" id="JAATJA010000001">
    <property type="protein sequence ID" value="NJB67832.1"/>
    <property type="molecule type" value="Genomic_DNA"/>
</dbReference>
<comment type="subcellular location">
    <subcellularLocation>
        <location evidence="16">Cell membrane</location>
        <topology evidence="16">Multi-pass membrane protein</topology>
    </subcellularLocation>
    <subcellularLocation>
        <location evidence="1">Membrane</location>
        <topology evidence="1">Multi-pass membrane protein</topology>
    </subcellularLocation>
</comment>
<comment type="caution">
    <text evidence="22">The sequence shown here is derived from an EMBL/GenBank/DDBJ whole genome shotgun (WGS) entry which is preliminary data.</text>
</comment>
<comment type="function">
    <text evidence="14 17">Subunits I and II form the functional core of the enzyme complex. Electrons originating in cytochrome c are transferred via heme a and Cu(A) to the binuclear center formed by heme a3 and Cu(B).</text>
</comment>
<evidence type="ECO:0000256" key="17">
    <source>
        <dbReference type="RuleBase" id="RU004024"/>
    </source>
</evidence>
<dbReference type="InterPro" id="IPR011759">
    <property type="entry name" value="Cyt_c_oxidase_su2_TM_dom"/>
</dbReference>
<dbReference type="Gene3D" id="1.10.287.90">
    <property type="match status" value="1"/>
</dbReference>
<dbReference type="PANTHER" id="PTHR22888">
    <property type="entry name" value="CYTOCHROME C OXIDASE, SUBUNIT II"/>
    <property type="match status" value="1"/>
</dbReference>
<keyword evidence="7 15" id="KW-0479">Metal-binding</keyword>
<dbReference type="Gene3D" id="1.10.760.10">
    <property type="entry name" value="Cytochrome c-like domain"/>
    <property type="match status" value="2"/>
</dbReference>
<reference evidence="22 23" key="1">
    <citation type="submission" date="2020-03" db="EMBL/GenBank/DDBJ databases">
        <title>Genomic Encyclopedia of Type Strains, Phase IV (KMG-IV): sequencing the most valuable type-strain genomes for metagenomic binning, comparative biology and taxonomic classification.</title>
        <authorList>
            <person name="Goeker M."/>
        </authorList>
    </citation>
    <scope>NUCLEOTIDE SEQUENCE [LARGE SCALE GENOMIC DNA]</scope>
    <source>
        <strain evidence="22 23">DSM 24233</strain>
    </source>
</reference>
<evidence type="ECO:0000256" key="16">
    <source>
        <dbReference type="RuleBase" id="RU000456"/>
    </source>
</evidence>
<evidence type="ECO:0000256" key="15">
    <source>
        <dbReference type="PROSITE-ProRule" id="PRU00433"/>
    </source>
</evidence>
<dbReference type="Gene3D" id="2.60.40.420">
    <property type="entry name" value="Cupredoxins - blue copper proteins"/>
    <property type="match status" value="1"/>
</dbReference>
<feature type="domain" description="Cytochrome c" evidence="21">
    <location>
        <begin position="302"/>
        <end position="399"/>
    </location>
</feature>
<dbReference type="PANTHER" id="PTHR22888:SF9">
    <property type="entry name" value="CYTOCHROME C OXIDASE SUBUNIT 2"/>
    <property type="match status" value="1"/>
</dbReference>
<proteinExistence type="inferred from homology"/>
<dbReference type="SUPFAM" id="SSF81464">
    <property type="entry name" value="Cytochrome c oxidase subunit II-like, transmembrane region"/>
    <property type="match status" value="1"/>
</dbReference>
<evidence type="ECO:0000313" key="22">
    <source>
        <dbReference type="EMBL" id="NJB67832.1"/>
    </source>
</evidence>
<gene>
    <name evidence="22" type="ORF">GGQ74_001472</name>
</gene>
<keyword evidence="3 16" id="KW-0813">Transport</keyword>
<keyword evidence="6 16" id="KW-0812">Transmembrane</keyword>
<keyword evidence="5 16" id="KW-0679">Respiratory chain</keyword>
<keyword evidence="10 18" id="KW-1133">Transmembrane helix</keyword>
<dbReference type="PROSITE" id="PS00078">
    <property type="entry name" value="COX2"/>
    <property type="match status" value="1"/>
</dbReference>